<proteinExistence type="predicted"/>
<dbReference type="GO" id="GO:0005886">
    <property type="term" value="C:plasma membrane"/>
    <property type="evidence" value="ECO:0007669"/>
    <property type="project" value="UniProtKB-SubCell"/>
</dbReference>
<accession>A0A419SU52</accession>
<dbReference type="Pfam" id="PF00482">
    <property type="entry name" value="T2SSF"/>
    <property type="match status" value="1"/>
</dbReference>
<dbReference type="EMBL" id="MCIB01000040">
    <property type="protein sequence ID" value="RKD28781.1"/>
    <property type="molecule type" value="Genomic_DNA"/>
</dbReference>
<feature type="transmembrane region" description="Helical" evidence="6">
    <location>
        <begin position="16"/>
        <end position="34"/>
    </location>
</feature>
<keyword evidence="5 6" id="KW-0472">Membrane</keyword>
<dbReference type="PANTHER" id="PTHR35007">
    <property type="entry name" value="INTEGRAL MEMBRANE PROTEIN-RELATED"/>
    <property type="match status" value="1"/>
</dbReference>
<gene>
    <name evidence="8" type="ORF">BET03_07015</name>
</gene>
<dbReference type="Gene3D" id="1.20.81.30">
    <property type="entry name" value="Type II secretion system (T2SS), domain F"/>
    <property type="match status" value="1"/>
</dbReference>
<protein>
    <recommendedName>
        <fullName evidence="7">Type II secretion system protein GspF domain-containing protein</fullName>
    </recommendedName>
</protein>
<evidence type="ECO:0000256" key="3">
    <source>
        <dbReference type="ARBA" id="ARBA00022692"/>
    </source>
</evidence>
<evidence type="ECO:0000259" key="7">
    <source>
        <dbReference type="Pfam" id="PF00482"/>
    </source>
</evidence>
<name>A0A419SU52_9FIRM</name>
<dbReference type="RefSeq" id="WP_120170749.1">
    <property type="nucleotide sequence ID" value="NZ_MCIB01000040.1"/>
</dbReference>
<feature type="domain" description="Type II secretion system protein GspF" evidence="7">
    <location>
        <begin position="56"/>
        <end position="178"/>
    </location>
</feature>
<dbReference type="PANTHER" id="PTHR35007:SF1">
    <property type="entry name" value="PILUS ASSEMBLY PROTEIN"/>
    <property type="match status" value="1"/>
</dbReference>
<organism evidence="8 9">
    <name type="scientific">Thermohalobacter berrensis</name>
    <dbReference type="NCBI Taxonomy" id="99594"/>
    <lineage>
        <taxon>Bacteria</taxon>
        <taxon>Bacillati</taxon>
        <taxon>Bacillota</taxon>
        <taxon>Tissierellia</taxon>
        <taxon>Tissierellales</taxon>
        <taxon>Thermohalobacteraceae</taxon>
        <taxon>Thermohalobacter</taxon>
    </lineage>
</organism>
<keyword evidence="4 6" id="KW-1133">Transmembrane helix</keyword>
<evidence type="ECO:0000256" key="5">
    <source>
        <dbReference type="ARBA" id="ARBA00023136"/>
    </source>
</evidence>
<evidence type="ECO:0000256" key="1">
    <source>
        <dbReference type="ARBA" id="ARBA00004651"/>
    </source>
</evidence>
<feature type="transmembrane region" description="Helical" evidence="6">
    <location>
        <begin position="161"/>
        <end position="180"/>
    </location>
</feature>
<evidence type="ECO:0000256" key="2">
    <source>
        <dbReference type="ARBA" id="ARBA00022475"/>
    </source>
</evidence>
<evidence type="ECO:0000256" key="6">
    <source>
        <dbReference type="SAM" id="Phobius"/>
    </source>
</evidence>
<evidence type="ECO:0000313" key="9">
    <source>
        <dbReference type="Proteomes" id="UP000284177"/>
    </source>
</evidence>
<dbReference type="InterPro" id="IPR018076">
    <property type="entry name" value="T2SS_GspF_dom"/>
</dbReference>
<comment type="caution">
    <text evidence="8">The sequence shown here is derived from an EMBL/GenBank/DDBJ whole genome shotgun (WGS) entry which is preliminary data.</text>
</comment>
<dbReference type="InterPro" id="IPR042094">
    <property type="entry name" value="T2SS_GspF_sf"/>
</dbReference>
<dbReference type="AlphaFoldDB" id="A0A419SU52"/>
<sequence length="220" mass="24551">MSIFILLFMLNISKSAFMALFGGILGWFIPKIILQIKKKKRYKLFNEQLGDAIVLISNSLKAGHSFLQAVDSVAREMPSPISKEFQKVLKEMRLGITTEKALSNLLNRVESDDLELMVTAVVIQRQIGGNLSEILDNLANTIRERVKLKGEIRTLTAQGRLSGIIISLLPLVIGLVLYIINPNYLKGLYESPFVFFIIGVAAINQLIGILLINKIVKIEV</sequence>
<keyword evidence="2" id="KW-1003">Cell membrane</keyword>
<keyword evidence="9" id="KW-1185">Reference proteome</keyword>
<reference evidence="8 9" key="1">
    <citation type="submission" date="2016-08" db="EMBL/GenBank/DDBJ databases">
        <title>Novel Firmicutes and Novel Genomes.</title>
        <authorList>
            <person name="Poppleton D.I."/>
            <person name="Gribaldo S."/>
        </authorList>
    </citation>
    <scope>NUCLEOTIDE SEQUENCE [LARGE SCALE GENOMIC DNA]</scope>
    <source>
        <strain evidence="8 9">CTT3</strain>
    </source>
</reference>
<evidence type="ECO:0000313" key="8">
    <source>
        <dbReference type="EMBL" id="RKD28781.1"/>
    </source>
</evidence>
<dbReference type="OrthoDB" id="9803381at2"/>
<feature type="transmembrane region" description="Helical" evidence="6">
    <location>
        <begin position="192"/>
        <end position="212"/>
    </location>
</feature>
<evidence type="ECO:0000256" key="4">
    <source>
        <dbReference type="ARBA" id="ARBA00022989"/>
    </source>
</evidence>
<comment type="subcellular location">
    <subcellularLocation>
        <location evidence="1">Cell membrane</location>
        <topology evidence="1">Multi-pass membrane protein</topology>
    </subcellularLocation>
</comment>
<dbReference type="Proteomes" id="UP000284177">
    <property type="component" value="Unassembled WGS sequence"/>
</dbReference>
<keyword evidence="3 6" id="KW-0812">Transmembrane</keyword>